<gene>
    <name evidence="4" type="ORF">EV659_10563</name>
</gene>
<evidence type="ECO:0000256" key="3">
    <source>
        <dbReference type="SAM" id="MobiDB-lite"/>
    </source>
</evidence>
<evidence type="ECO:0000313" key="5">
    <source>
        <dbReference type="Proteomes" id="UP000295399"/>
    </source>
</evidence>
<comment type="caution">
    <text evidence="4">The sequence shown here is derived from an EMBL/GenBank/DDBJ whole genome shotgun (WGS) entry which is preliminary data.</text>
</comment>
<evidence type="ECO:0000256" key="1">
    <source>
        <dbReference type="ARBA" id="ARBA00022448"/>
    </source>
</evidence>
<keyword evidence="2" id="KW-0653">Protein transport</keyword>
<evidence type="ECO:0000256" key="2">
    <source>
        <dbReference type="ARBA" id="ARBA00022927"/>
    </source>
</evidence>
<proteinExistence type="predicted"/>
<keyword evidence="4" id="KW-0282">Flagellum</keyword>
<dbReference type="RefSeq" id="WP_165878793.1">
    <property type="nucleotide sequence ID" value="NZ_JACIGF010000005.1"/>
</dbReference>
<keyword evidence="5" id="KW-1185">Reference proteome</keyword>
<name>A0A4R2PGT5_RHOSA</name>
<feature type="region of interest" description="Disordered" evidence="3">
    <location>
        <begin position="216"/>
        <end position="256"/>
    </location>
</feature>
<dbReference type="EMBL" id="SLXO01000005">
    <property type="protein sequence ID" value="TCP34437.1"/>
    <property type="molecule type" value="Genomic_DNA"/>
</dbReference>
<dbReference type="PANTHER" id="PTHR34982">
    <property type="entry name" value="YOP PROTEINS TRANSLOCATION PROTEIN L"/>
    <property type="match status" value="1"/>
</dbReference>
<dbReference type="Proteomes" id="UP000295399">
    <property type="component" value="Unassembled WGS sequence"/>
</dbReference>
<feature type="compositionally biased region" description="Low complexity" evidence="3">
    <location>
        <begin position="228"/>
        <end position="256"/>
    </location>
</feature>
<organism evidence="4 5">
    <name type="scientific">Rhodothalassium salexigens DSM 2132</name>
    <dbReference type="NCBI Taxonomy" id="1188247"/>
    <lineage>
        <taxon>Bacteria</taxon>
        <taxon>Pseudomonadati</taxon>
        <taxon>Pseudomonadota</taxon>
        <taxon>Alphaproteobacteria</taxon>
        <taxon>Rhodothalassiales</taxon>
        <taxon>Rhodothalassiaceae</taxon>
        <taxon>Rhodothalassium</taxon>
    </lineage>
</organism>
<evidence type="ECO:0000313" key="4">
    <source>
        <dbReference type="EMBL" id="TCP34437.1"/>
    </source>
</evidence>
<protein>
    <submittedName>
        <fullName evidence="4">Flagellar assembly protein FliH</fullName>
    </submittedName>
</protein>
<sequence>MSIKVTAEPVKFTFDERFGEAPAEEEVDHAAAEIDRLRRQVDEAHRSGYAEGLEAGRGEGQQAAVSGLEAQIAQTVDAVSRALAHLLHQHAQVVERLEMGAVQLGHRLARAMAPAALERFADAAVEDVLTQAVRDARDAPALTLFVAPDLVEPVRERLSDVIEGLGYTGQVSLAGDGTLATGDARVEWHNGGAEFSSDRLAKAVDDAVHSLLRSIDGADDQGPVTGHSAADAPAADGAPGDTTTPDGTSAGRPDKT</sequence>
<keyword evidence="4" id="KW-0966">Cell projection</keyword>
<reference evidence="4 5" key="1">
    <citation type="submission" date="2019-03" db="EMBL/GenBank/DDBJ databases">
        <title>Genomic Encyclopedia of Type Strains, Phase IV (KMG-IV): sequencing the most valuable type-strain genomes for metagenomic binning, comparative biology and taxonomic classification.</title>
        <authorList>
            <person name="Goeker M."/>
        </authorList>
    </citation>
    <scope>NUCLEOTIDE SEQUENCE [LARGE SCALE GENOMIC DNA]</scope>
    <source>
        <strain evidence="4 5">DSM 2132</strain>
    </source>
</reference>
<keyword evidence="4" id="KW-0969">Cilium</keyword>
<dbReference type="InParanoid" id="A0A4R2PGT5"/>
<dbReference type="AlphaFoldDB" id="A0A4R2PGT5"/>
<keyword evidence="1" id="KW-0813">Transport</keyword>
<accession>A0A4R2PGT5</accession>
<dbReference type="InterPro" id="IPR051472">
    <property type="entry name" value="T3SS_Stator/FliH"/>
</dbReference>
<dbReference type="PANTHER" id="PTHR34982:SF1">
    <property type="entry name" value="FLAGELLAR ASSEMBLY PROTEIN FLIH"/>
    <property type="match status" value="1"/>
</dbReference>
<dbReference type="GO" id="GO:0015031">
    <property type="term" value="P:protein transport"/>
    <property type="evidence" value="ECO:0007669"/>
    <property type="project" value="UniProtKB-KW"/>
</dbReference>
<dbReference type="GO" id="GO:0005829">
    <property type="term" value="C:cytosol"/>
    <property type="evidence" value="ECO:0007669"/>
    <property type="project" value="TreeGrafter"/>
</dbReference>